<keyword evidence="12" id="KW-1185">Reference proteome</keyword>
<proteinExistence type="inferred from homology"/>
<reference evidence="11 12" key="2">
    <citation type="submission" date="2019-02" db="EMBL/GenBank/DDBJ databases">
        <title>'Lichenibacterium ramalinii' gen. nov. sp. nov., 'Lichenibacterium minor' gen. nov. sp. nov.</title>
        <authorList>
            <person name="Pankratov T."/>
        </authorList>
    </citation>
    <scope>NUCLEOTIDE SEQUENCE [LARGE SCALE GENOMIC DNA]</scope>
    <source>
        <strain evidence="11 12">RmlP001</strain>
    </source>
</reference>
<dbReference type="GO" id="GO:0004595">
    <property type="term" value="F:pantetheine-phosphate adenylyltransferase activity"/>
    <property type="evidence" value="ECO:0007669"/>
    <property type="project" value="UniProtKB-UniRule"/>
</dbReference>
<dbReference type="SUPFAM" id="SSF52374">
    <property type="entry name" value="Nucleotidylyl transferase"/>
    <property type="match status" value="1"/>
</dbReference>
<dbReference type="PANTHER" id="PTHR21342:SF1">
    <property type="entry name" value="PHOSPHOPANTETHEINE ADENYLYLTRANSFERASE"/>
    <property type="match status" value="1"/>
</dbReference>
<keyword evidence="7 9" id="KW-0173">Coenzyme A biosynthesis</keyword>
<feature type="binding site" evidence="9">
    <location>
        <position position="94"/>
    </location>
    <ligand>
        <name>substrate</name>
    </ligand>
</feature>
<feature type="domain" description="Cytidyltransferase-like" evidence="10">
    <location>
        <begin position="7"/>
        <end position="140"/>
    </location>
</feature>
<feature type="binding site" evidence="9">
    <location>
        <begin position="11"/>
        <end position="12"/>
    </location>
    <ligand>
        <name>ATP</name>
        <dbReference type="ChEBI" id="CHEBI:30616"/>
    </ligand>
</feature>
<keyword evidence="5 9" id="KW-0067">ATP-binding</keyword>
<evidence type="ECO:0000256" key="8">
    <source>
        <dbReference type="ARBA" id="ARBA00029346"/>
    </source>
</evidence>
<organism evidence="11 12">
    <name type="scientific">Lichenibacterium ramalinae</name>
    <dbReference type="NCBI Taxonomy" id="2316527"/>
    <lineage>
        <taxon>Bacteria</taxon>
        <taxon>Pseudomonadati</taxon>
        <taxon>Pseudomonadota</taxon>
        <taxon>Alphaproteobacteria</taxon>
        <taxon>Hyphomicrobiales</taxon>
        <taxon>Lichenihabitantaceae</taxon>
        <taxon>Lichenibacterium</taxon>
    </lineage>
</organism>
<dbReference type="InterPro" id="IPR001980">
    <property type="entry name" value="PPAT"/>
</dbReference>
<feature type="binding site" evidence="9">
    <location>
        <begin position="95"/>
        <end position="97"/>
    </location>
    <ligand>
        <name>ATP</name>
        <dbReference type="ChEBI" id="CHEBI:30616"/>
    </ligand>
</feature>
<evidence type="ECO:0000256" key="7">
    <source>
        <dbReference type="ARBA" id="ARBA00022993"/>
    </source>
</evidence>
<evidence type="ECO:0000259" key="10">
    <source>
        <dbReference type="Pfam" id="PF01467"/>
    </source>
</evidence>
<comment type="similarity">
    <text evidence="9">Belongs to the bacterial CoaD family.</text>
</comment>
<comment type="subunit">
    <text evidence="9">Homohexamer.</text>
</comment>
<dbReference type="Pfam" id="PF01467">
    <property type="entry name" value="CTP_transf_like"/>
    <property type="match status" value="1"/>
</dbReference>
<reference evidence="11 12" key="1">
    <citation type="submission" date="2018-09" db="EMBL/GenBank/DDBJ databases">
        <authorList>
            <person name="Grouzdev D.S."/>
            <person name="Krutkina M.S."/>
        </authorList>
    </citation>
    <scope>NUCLEOTIDE SEQUENCE [LARGE SCALE GENOMIC DNA]</scope>
    <source>
        <strain evidence="11 12">RmlP001</strain>
    </source>
</reference>
<feature type="site" description="Transition state stabilizer" evidence="9">
    <location>
        <position position="19"/>
    </location>
</feature>
<feature type="binding site" evidence="9">
    <location>
        <position position="80"/>
    </location>
    <ligand>
        <name>substrate</name>
    </ligand>
</feature>
<feature type="binding site" evidence="9">
    <location>
        <begin position="130"/>
        <end position="136"/>
    </location>
    <ligand>
        <name>ATP</name>
        <dbReference type="ChEBI" id="CHEBI:30616"/>
    </ligand>
</feature>
<dbReference type="GO" id="GO:0005737">
    <property type="term" value="C:cytoplasm"/>
    <property type="evidence" value="ECO:0007669"/>
    <property type="project" value="UniProtKB-SubCell"/>
</dbReference>
<dbReference type="OrthoDB" id="9806661at2"/>
<comment type="caution">
    <text evidence="11">The sequence shown here is derived from an EMBL/GenBank/DDBJ whole genome shotgun (WGS) entry which is preliminary data.</text>
</comment>
<keyword evidence="1 9" id="KW-0963">Cytoplasm</keyword>
<feature type="binding site" evidence="9">
    <location>
        <position position="43"/>
    </location>
    <ligand>
        <name>substrate</name>
    </ligand>
</feature>
<dbReference type="EMBL" id="QYBC01000008">
    <property type="protein sequence ID" value="RYB04952.1"/>
    <property type="molecule type" value="Genomic_DNA"/>
</dbReference>
<dbReference type="NCBIfam" id="TIGR00125">
    <property type="entry name" value="cyt_tran_rel"/>
    <property type="match status" value="1"/>
</dbReference>
<comment type="cofactor">
    <cofactor evidence="9">
        <name>Mg(2+)</name>
        <dbReference type="ChEBI" id="CHEBI:18420"/>
    </cofactor>
</comment>
<dbReference type="EC" id="2.7.7.3" evidence="9"/>
<evidence type="ECO:0000256" key="5">
    <source>
        <dbReference type="ARBA" id="ARBA00022840"/>
    </source>
</evidence>
<dbReference type="HAMAP" id="MF_00151">
    <property type="entry name" value="PPAT_bact"/>
    <property type="match status" value="1"/>
</dbReference>
<dbReference type="RefSeq" id="WP_129219187.1">
    <property type="nucleotide sequence ID" value="NZ_QYBC01000008.1"/>
</dbReference>
<keyword evidence="2 9" id="KW-0808">Transferase</keyword>
<comment type="catalytic activity">
    <reaction evidence="8 9">
        <text>(R)-4'-phosphopantetheine + ATP + H(+) = 3'-dephospho-CoA + diphosphate</text>
        <dbReference type="Rhea" id="RHEA:19801"/>
        <dbReference type="ChEBI" id="CHEBI:15378"/>
        <dbReference type="ChEBI" id="CHEBI:30616"/>
        <dbReference type="ChEBI" id="CHEBI:33019"/>
        <dbReference type="ChEBI" id="CHEBI:57328"/>
        <dbReference type="ChEBI" id="CHEBI:61723"/>
        <dbReference type="EC" id="2.7.7.3"/>
    </reaction>
</comment>
<gene>
    <name evidence="9" type="primary">coaD</name>
    <name evidence="11" type="ORF">D3272_10795</name>
</gene>
<dbReference type="AlphaFoldDB" id="A0A4Q2RBY3"/>
<protein>
    <recommendedName>
        <fullName evidence="9">Phosphopantetheine adenylyltransferase</fullName>
        <ecNumber evidence="9">2.7.7.3</ecNumber>
    </recommendedName>
    <alternativeName>
        <fullName evidence="9">Dephospho-CoA pyrophosphorylase</fullName>
    </alternativeName>
    <alternativeName>
        <fullName evidence="9">Pantetheine-phosphate adenylyltransferase</fullName>
        <shortName evidence="9">PPAT</shortName>
    </alternativeName>
</protein>
<feature type="binding site" evidence="9">
    <location>
        <position position="105"/>
    </location>
    <ligand>
        <name>ATP</name>
        <dbReference type="ChEBI" id="CHEBI:30616"/>
    </ligand>
</feature>
<dbReference type="Gene3D" id="3.40.50.620">
    <property type="entry name" value="HUPs"/>
    <property type="match status" value="1"/>
</dbReference>
<keyword evidence="6 9" id="KW-0460">Magnesium</keyword>
<dbReference type="NCBIfam" id="TIGR01510">
    <property type="entry name" value="coaD_prev_kdtB"/>
    <property type="match status" value="1"/>
</dbReference>
<evidence type="ECO:0000256" key="1">
    <source>
        <dbReference type="ARBA" id="ARBA00022490"/>
    </source>
</evidence>
<evidence type="ECO:0000313" key="12">
    <source>
        <dbReference type="Proteomes" id="UP000289411"/>
    </source>
</evidence>
<dbReference type="GO" id="GO:0005524">
    <property type="term" value="F:ATP binding"/>
    <property type="evidence" value="ECO:0007669"/>
    <property type="project" value="UniProtKB-KW"/>
</dbReference>
<name>A0A4Q2RBY3_9HYPH</name>
<feature type="binding site" evidence="9">
    <location>
        <position position="19"/>
    </location>
    <ligand>
        <name>ATP</name>
        <dbReference type="ChEBI" id="CHEBI:30616"/>
    </ligand>
</feature>
<evidence type="ECO:0000256" key="3">
    <source>
        <dbReference type="ARBA" id="ARBA00022695"/>
    </source>
</evidence>
<sequence>MTPRTALYAGSFDPLTLGHLDVVRAGARLCDILVVAVGRHATKQPVLTHDARVALIRAEAGPVVQAAGAVLRVESFSGLAVTAARDVGATLILRGLRGATDLDDEMSMAGMNAAMAPDLQTVFVPASPGTRFVTATLVRQIAAMGGDVSPFVTPGVARALREAMTGRG</sequence>
<comment type="subcellular location">
    <subcellularLocation>
        <location evidence="9">Cytoplasm</location>
    </subcellularLocation>
</comment>
<keyword evidence="4 9" id="KW-0547">Nucleotide-binding</keyword>
<evidence type="ECO:0000256" key="6">
    <source>
        <dbReference type="ARBA" id="ARBA00022842"/>
    </source>
</evidence>
<dbReference type="PRINTS" id="PR01020">
    <property type="entry name" value="LPSBIOSNTHSS"/>
</dbReference>
<keyword evidence="3 9" id="KW-0548">Nucleotidyltransferase</keyword>
<comment type="function">
    <text evidence="9">Reversibly transfers an adenylyl group from ATP to 4'-phosphopantetheine, yielding dephospho-CoA (dPCoA) and pyrophosphate.</text>
</comment>
<dbReference type="UniPathway" id="UPA00241">
    <property type="reaction ID" value="UER00355"/>
</dbReference>
<dbReference type="Proteomes" id="UP000289411">
    <property type="component" value="Unassembled WGS sequence"/>
</dbReference>
<dbReference type="PANTHER" id="PTHR21342">
    <property type="entry name" value="PHOSPHOPANTETHEINE ADENYLYLTRANSFERASE"/>
    <property type="match status" value="1"/>
</dbReference>
<evidence type="ECO:0000256" key="4">
    <source>
        <dbReference type="ARBA" id="ARBA00022741"/>
    </source>
</evidence>
<comment type="pathway">
    <text evidence="9">Cofactor biosynthesis; coenzyme A biosynthesis; CoA from (R)-pantothenate: step 4/5.</text>
</comment>
<dbReference type="InterPro" id="IPR014729">
    <property type="entry name" value="Rossmann-like_a/b/a_fold"/>
</dbReference>
<evidence type="ECO:0000256" key="2">
    <source>
        <dbReference type="ARBA" id="ARBA00022679"/>
    </source>
</evidence>
<accession>A0A4Q2RBY3</accession>
<evidence type="ECO:0000313" key="11">
    <source>
        <dbReference type="EMBL" id="RYB04952.1"/>
    </source>
</evidence>
<feature type="binding site" evidence="9">
    <location>
        <position position="11"/>
    </location>
    <ligand>
        <name>substrate</name>
    </ligand>
</feature>
<dbReference type="GO" id="GO:0015937">
    <property type="term" value="P:coenzyme A biosynthetic process"/>
    <property type="evidence" value="ECO:0007669"/>
    <property type="project" value="UniProtKB-UniRule"/>
</dbReference>
<evidence type="ECO:0000256" key="9">
    <source>
        <dbReference type="HAMAP-Rule" id="MF_00151"/>
    </source>
</evidence>
<dbReference type="InterPro" id="IPR004821">
    <property type="entry name" value="Cyt_trans-like"/>
</dbReference>